<dbReference type="Proteomes" id="UP001319045">
    <property type="component" value="Chromosome"/>
</dbReference>
<accession>A0ABN6EFD0</accession>
<keyword evidence="3" id="KW-0328">Glycosyltransferase</keyword>
<dbReference type="PANTHER" id="PTHR10462">
    <property type="entry name" value="GLYCOSYLTRANSFERASE-RELATED"/>
    <property type="match status" value="1"/>
</dbReference>
<dbReference type="Gene3D" id="3.90.550.10">
    <property type="entry name" value="Spore Coat Polysaccharide Biosynthesis Protein SpsA, Chain A"/>
    <property type="match status" value="1"/>
</dbReference>
<comment type="cofactor">
    <cofactor evidence="1">
        <name>Mn(2+)</name>
        <dbReference type="ChEBI" id="CHEBI:29035"/>
    </cofactor>
</comment>
<evidence type="ECO:0000313" key="5">
    <source>
        <dbReference type="EMBL" id="BCS84608.1"/>
    </source>
</evidence>
<evidence type="ECO:0000256" key="1">
    <source>
        <dbReference type="ARBA" id="ARBA00001936"/>
    </source>
</evidence>
<dbReference type="InterPro" id="IPR005076">
    <property type="entry name" value="Glyco_trans_6"/>
</dbReference>
<evidence type="ECO:0000313" key="6">
    <source>
        <dbReference type="Proteomes" id="UP001319045"/>
    </source>
</evidence>
<name>A0ABN6EFD0_9BACT</name>
<sequence length="258" mass="30463">MRIAVLYICTGNYNQFFADFYKSAKKYFLNGIADIEYFVFTDKEQLCSNSDTHIIKKEYKGFPLDSLLRFDDFLSIKEQLIGFDYTFFFNANMKFVAPIGLEFIPIKEKLSAVIHPGYLNKPAFLYPYERNKKSTAYIKPYEKDYHYFMGCLNGGKTEDYIKLVEACRENIHIDMGNDIMARFHDESHLNKYLRGKICLMYPPSYAYPEGKRIPFDKKIIIIDKVKIDKCFNKGRSKSIIRIIKKTISYLYKSISWYL</sequence>
<evidence type="ECO:0000256" key="4">
    <source>
        <dbReference type="ARBA" id="ARBA00022679"/>
    </source>
</evidence>
<keyword evidence="4" id="KW-0808">Transferase</keyword>
<evidence type="ECO:0000256" key="2">
    <source>
        <dbReference type="ARBA" id="ARBA00010413"/>
    </source>
</evidence>
<proteinExistence type="inferred from homology"/>
<dbReference type="NCBIfam" id="NF041524">
    <property type="entry name" value="Gltr_6"/>
    <property type="match status" value="1"/>
</dbReference>
<evidence type="ECO:0008006" key="7">
    <source>
        <dbReference type="Google" id="ProtNLM"/>
    </source>
</evidence>
<gene>
    <name evidence="5" type="ORF">prwr041_05010</name>
</gene>
<dbReference type="InterPro" id="IPR048174">
    <property type="entry name" value="WbnI-like"/>
</dbReference>
<reference evidence="5 6" key="1">
    <citation type="journal article" date="2022" name="Int. J. Syst. Evol. Microbiol.">
        <title>Prevotella herbatica sp. nov., a plant polysaccharide-decomposing anaerobic bacterium isolated from a methanogenic reactor.</title>
        <authorList>
            <person name="Uek A."/>
            <person name="Tonouchi A."/>
            <person name="Kaku N."/>
            <person name="Ueki K."/>
        </authorList>
    </citation>
    <scope>NUCLEOTIDE SEQUENCE [LARGE SCALE GENOMIC DNA]</scope>
    <source>
        <strain evidence="5 6">WR041</strain>
    </source>
</reference>
<dbReference type="InterPro" id="IPR029044">
    <property type="entry name" value="Nucleotide-diphossugar_trans"/>
</dbReference>
<organism evidence="5 6">
    <name type="scientific">Prevotella herbatica</name>
    <dbReference type="NCBI Taxonomy" id="2801997"/>
    <lineage>
        <taxon>Bacteria</taxon>
        <taxon>Pseudomonadati</taxon>
        <taxon>Bacteroidota</taxon>
        <taxon>Bacteroidia</taxon>
        <taxon>Bacteroidales</taxon>
        <taxon>Prevotellaceae</taxon>
        <taxon>Prevotella</taxon>
    </lineage>
</organism>
<dbReference type="EMBL" id="AP024484">
    <property type="protein sequence ID" value="BCS84608.1"/>
    <property type="molecule type" value="Genomic_DNA"/>
</dbReference>
<dbReference type="Pfam" id="PF03414">
    <property type="entry name" value="Glyco_transf_6"/>
    <property type="match status" value="1"/>
</dbReference>
<evidence type="ECO:0000256" key="3">
    <source>
        <dbReference type="ARBA" id="ARBA00022676"/>
    </source>
</evidence>
<dbReference type="RefSeq" id="WP_207154771.1">
    <property type="nucleotide sequence ID" value="NZ_AP024484.1"/>
</dbReference>
<dbReference type="PANTHER" id="PTHR10462:SF51">
    <property type="entry name" value="GLOBOSIDE ALPHA-1,3-N-ACETYLGALACTOSAMINYLTRANSFERASE 1-LIKE"/>
    <property type="match status" value="1"/>
</dbReference>
<dbReference type="SUPFAM" id="SSF53448">
    <property type="entry name" value="Nucleotide-diphospho-sugar transferases"/>
    <property type="match status" value="1"/>
</dbReference>
<protein>
    <recommendedName>
        <fullName evidence="7">Glycosyltransferase family 6</fullName>
    </recommendedName>
</protein>
<keyword evidence="6" id="KW-1185">Reference proteome</keyword>
<comment type="similarity">
    <text evidence="2">Belongs to the glycosyltransferase 6 family.</text>
</comment>